<dbReference type="EMBL" id="CAIX01000461">
    <property type="protein sequence ID" value="CCI10921.1"/>
    <property type="molecule type" value="Genomic_DNA"/>
</dbReference>
<organism evidence="1 2">
    <name type="scientific">Albugo candida</name>
    <dbReference type="NCBI Taxonomy" id="65357"/>
    <lineage>
        <taxon>Eukaryota</taxon>
        <taxon>Sar</taxon>
        <taxon>Stramenopiles</taxon>
        <taxon>Oomycota</taxon>
        <taxon>Peronosporomycetes</taxon>
        <taxon>Albuginales</taxon>
        <taxon>Albuginaceae</taxon>
        <taxon>Albugo</taxon>
    </lineage>
</organism>
<protein>
    <submittedName>
        <fullName evidence="1">Uncharacterized protein</fullName>
    </submittedName>
</protein>
<reference evidence="1 2" key="1">
    <citation type="submission" date="2012-05" db="EMBL/GenBank/DDBJ databases">
        <title>Recombination and specialization in a pathogen metapopulation.</title>
        <authorList>
            <person name="Gardiner A."/>
            <person name="Kemen E."/>
            <person name="Schultz-Larsen T."/>
            <person name="MacLean D."/>
            <person name="Van Oosterhout C."/>
            <person name="Jones J.D.G."/>
        </authorList>
    </citation>
    <scope>NUCLEOTIDE SEQUENCE [LARGE SCALE GENOMIC DNA]</scope>
    <source>
        <strain evidence="1 2">Ac Nc2</strain>
    </source>
</reference>
<sequence>MWTCWMYLEITASRMHLTLLYNWKKLRNRRDFVRTFLVYYNTLPAYETCQNNPLVMLILACVDAWTTCTKHQIQICKQSKEVVGEDFINSKEAIATESLQLSESDHMMNEYKMETRLWKLDLASRSLEIKSTALEEEGGCEGDRKLDGGRCRTCGF</sequence>
<name>A0A024FV44_9STRA</name>
<proteinExistence type="predicted"/>
<comment type="caution">
    <text evidence="1">The sequence shown here is derived from an EMBL/GenBank/DDBJ whole genome shotgun (WGS) entry which is preliminary data.</text>
</comment>
<evidence type="ECO:0000313" key="2">
    <source>
        <dbReference type="Proteomes" id="UP000053237"/>
    </source>
</evidence>
<accession>A0A024FV44</accession>
<dbReference type="Proteomes" id="UP000053237">
    <property type="component" value="Unassembled WGS sequence"/>
</dbReference>
<keyword evidence="2" id="KW-1185">Reference proteome</keyword>
<gene>
    <name evidence="1" type="ORF">BN9_120350</name>
</gene>
<dbReference type="InParanoid" id="A0A024FV44"/>
<dbReference type="AlphaFoldDB" id="A0A024FV44"/>
<evidence type="ECO:0000313" key="1">
    <source>
        <dbReference type="EMBL" id="CCI10921.1"/>
    </source>
</evidence>